<organism evidence="2 3">
    <name type="scientific">Acidihalobacter aeolianus</name>
    <dbReference type="NCBI Taxonomy" id="2792603"/>
    <lineage>
        <taxon>Bacteria</taxon>
        <taxon>Pseudomonadati</taxon>
        <taxon>Pseudomonadota</taxon>
        <taxon>Gammaproteobacteria</taxon>
        <taxon>Chromatiales</taxon>
        <taxon>Ectothiorhodospiraceae</taxon>
        <taxon>Acidihalobacter</taxon>
    </lineage>
</organism>
<feature type="region of interest" description="Disordered" evidence="1">
    <location>
        <begin position="92"/>
        <end position="135"/>
    </location>
</feature>
<protein>
    <submittedName>
        <fullName evidence="2">Uncharacterized protein</fullName>
    </submittedName>
</protein>
<gene>
    <name evidence="2" type="ORF">BJI67_06470</name>
</gene>
<feature type="compositionally biased region" description="Polar residues" evidence="1">
    <location>
        <begin position="54"/>
        <end position="67"/>
    </location>
</feature>
<keyword evidence="3" id="KW-1185">Reference proteome</keyword>
<feature type="region of interest" description="Disordered" evidence="1">
    <location>
        <begin position="42"/>
        <end position="67"/>
    </location>
</feature>
<dbReference type="KEGG" id="aaeo:BJI67_06470"/>
<accession>A0A1D8K717</accession>
<feature type="compositionally biased region" description="Low complexity" evidence="1">
    <location>
        <begin position="42"/>
        <end position="53"/>
    </location>
</feature>
<reference evidence="2 3" key="1">
    <citation type="submission" date="2016-09" db="EMBL/GenBank/DDBJ databases">
        <title>Acidihalobacter prosperus V6 (DSM14174).</title>
        <authorList>
            <person name="Khaleque H.N."/>
            <person name="Ramsay J.P."/>
            <person name="Murphy R.J.T."/>
            <person name="Kaksonen A.H."/>
            <person name="Boxall N.J."/>
            <person name="Watkin E.L.J."/>
        </authorList>
    </citation>
    <scope>NUCLEOTIDE SEQUENCE [LARGE SCALE GENOMIC DNA]</scope>
    <source>
        <strain evidence="2 3">V6</strain>
    </source>
</reference>
<evidence type="ECO:0000313" key="3">
    <source>
        <dbReference type="Proteomes" id="UP000095342"/>
    </source>
</evidence>
<dbReference type="RefSeq" id="WP_070072338.1">
    <property type="nucleotide sequence ID" value="NZ_CP017448.1"/>
</dbReference>
<dbReference type="AlphaFoldDB" id="A0A1D8K717"/>
<evidence type="ECO:0000256" key="1">
    <source>
        <dbReference type="SAM" id="MobiDB-lite"/>
    </source>
</evidence>
<sequence>MNVTGVSSTFYPQINPQTTLAQQLQTQLQQIQQSLSNGNLGAAQQSYAAVQQQGTTSPQGTLGNSLVGNSTFASLGQALQSGQIGDAQTALKELLQNPGQTFQLPTSSSQTGNPTNTPAQTGSTQGGTNSFHVIA</sequence>
<proteinExistence type="predicted"/>
<dbReference type="EMBL" id="CP017448">
    <property type="protein sequence ID" value="AOV16754.1"/>
    <property type="molecule type" value="Genomic_DNA"/>
</dbReference>
<evidence type="ECO:0000313" key="2">
    <source>
        <dbReference type="EMBL" id="AOV16754.1"/>
    </source>
</evidence>
<dbReference type="Proteomes" id="UP000095342">
    <property type="component" value="Chromosome"/>
</dbReference>
<feature type="compositionally biased region" description="Polar residues" evidence="1">
    <location>
        <begin position="97"/>
        <end position="135"/>
    </location>
</feature>
<name>A0A1D8K717_9GAMM</name>